<dbReference type="PROSITE" id="PS50209">
    <property type="entry name" value="CARD"/>
    <property type="match status" value="2"/>
</dbReference>
<sequence>MALDKLTSGQDRLCEWLSEDSDHIIEQCDDILSLKEYKEIEKQTCPLKKMQVLLKIIIQKGEDTCQIFMDILKKNQEQYKQLQPFFNSHLQHTVWSPTVAADNTSVVTAREITGVKAKSLNITTEVIGPGSNSSGIFGGQAAQANYSASGNSLICADKISYTTIDGDINLSATVKSSQHSAEGNRSLPSSQDPAVKTIREHKDGLIDCLMGDCVFILNRVHARGIITSRQYQNLKDLQRSEETVVNLIDQVMSKGQQSCACLLNVLRESEVLETYPRLRDILKEPW</sequence>
<name>A0AA88SN40_CHASR</name>
<dbReference type="InterPro" id="IPR011029">
    <property type="entry name" value="DEATH-like_dom_sf"/>
</dbReference>
<dbReference type="EMBL" id="JAUPFM010000010">
    <property type="protein sequence ID" value="KAK2839505.1"/>
    <property type="molecule type" value="Genomic_DNA"/>
</dbReference>
<dbReference type="CDD" id="cd01671">
    <property type="entry name" value="CARD"/>
    <property type="match status" value="2"/>
</dbReference>
<dbReference type="Gene3D" id="1.10.533.10">
    <property type="entry name" value="Death Domain, Fas"/>
    <property type="match status" value="2"/>
</dbReference>
<gene>
    <name evidence="2" type="ORF">Q5P01_013245</name>
</gene>
<protein>
    <recommendedName>
        <fullName evidence="1">CARD domain-containing protein</fullName>
    </recommendedName>
</protein>
<accession>A0AA88SN40</accession>
<dbReference type="SUPFAM" id="SSF47986">
    <property type="entry name" value="DEATH domain"/>
    <property type="match status" value="2"/>
</dbReference>
<dbReference type="PANTHER" id="PTHR15034:SF5">
    <property type="entry name" value="DEATH DOMAIN-CONTAINING PROTEIN CRADD"/>
    <property type="match status" value="1"/>
</dbReference>
<organism evidence="2 3">
    <name type="scientific">Channa striata</name>
    <name type="common">Snakehead murrel</name>
    <name type="synonym">Ophicephalus striatus</name>
    <dbReference type="NCBI Taxonomy" id="64152"/>
    <lineage>
        <taxon>Eukaryota</taxon>
        <taxon>Metazoa</taxon>
        <taxon>Chordata</taxon>
        <taxon>Craniata</taxon>
        <taxon>Vertebrata</taxon>
        <taxon>Euteleostomi</taxon>
        <taxon>Actinopterygii</taxon>
        <taxon>Neopterygii</taxon>
        <taxon>Teleostei</taxon>
        <taxon>Neoteleostei</taxon>
        <taxon>Acanthomorphata</taxon>
        <taxon>Anabantaria</taxon>
        <taxon>Anabantiformes</taxon>
        <taxon>Channoidei</taxon>
        <taxon>Channidae</taxon>
        <taxon>Channa</taxon>
    </lineage>
</organism>
<proteinExistence type="predicted"/>
<dbReference type="GO" id="GO:0070513">
    <property type="term" value="F:death domain binding"/>
    <property type="evidence" value="ECO:0007669"/>
    <property type="project" value="InterPro"/>
</dbReference>
<evidence type="ECO:0000313" key="3">
    <source>
        <dbReference type="Proteomes" id="UP001187415"/>
    </source>
</evidence>
<evidence type="ECO:0000259" key="1">
    <source>
        <dbReference type="PROSITE" id="PS50209"/>
    </source>
</evidence>
<dbReference type="InterPro" id="IPR001315">
    <property type="entry name" value="CARD"/>
</dbReference>
<dbReference type="GO" id="GO:0042981">
    <property type="term" value="P:regulation of apoptotic process"/>
    <property type="evidence" value="ECO:0007669"/>
    <property type="project" value="InterPro"/>
</dbReference>
<dbReference type="AlphaFoldDB" id="A0AA88SN40"/>
<dbReference type="Proteomes" id="UP001187415">
    <property type="component" value="Unassembled WGS sequence"/>
</dbReference>
<reference evidence="2" key="1">
    <citation type="submission" date="2023-07" db="EMBL/GenBank/DDBJ databases">
        <title>Chromosome-level Genome Assembly of Striped Snakehead (Channa striata).</title>
        <authorList>
            <person name="Liu H."/>
        </authorList>
    </citation>
    <scope>NUCLEOTIDE SEQUENCE</scope>
    <source>
        <strain evidence="2">Gz</strain>
        <tissue evidence="2">Muscle</tissue>
    </source>
</reference>
<dbReference type="InterPro" id="IPR037939">
    <property type="entry name" value="CRADD"/>
</dbReference>
<dbReference type="Pfam" id="PF00619">
    <property type="entry name" value="CARD"/>
    <property type="match status" value="2"/>
</dbReference>
<feature type="domain" description="CARD" evidence="1">
    <location>
        <begin position="190"/>
        <end position="270"/>
    </location>
</feature>
<keyword evidence="3" id="KW-1185">Reference proteome</keyword>
<dbReference type="GO" id="GO:0002020">
    <property type="term" value="F:protease binding"/>
    <property type="evidence" value="ECO:0007669"/>
    <property type="project" value="InterPro"/>
</dbReference>
<evidence type="ECO:0000313" key="2">
    <source>
        <dbReference type="EMBL" id="KAK2839505.1"/>
    </source>
</evidence>
<comment type="caution">
    <text evidence="2">The sequence shown here is derived from an EMBL/GenBank/DDBJ whole genome shotgun (WGS) entry which is preliminary data.</text>
</comment>
<feature type="domain" description="CARD" evidence="1">
    <location>
        <begin position="1"/>
        <end position="79"/>
    </location>
</feature>
<dbReference type="PANTHER" id="PTHR15034">
    <property type="entry name" value="DEATH DOMAIN-CONTAINING PROTEIN CRADD"/>
    <property type="match status" value="1"/>
</dbReference>